<dbReference type="PANTHER" id="PTHR30146:SF148">
    <property type="entry name" value="HTH-TYPE TRANSCRIPTIONAL REPRESSOR PURR-RELATED"/>
    <property type="match status" value="1"/>
</dbReference>
<keyword evidence="2" id="KW-0805">Transcription regulation</keyword>
<dbReference type="CDD" id="cd01392">
    <property type="entry name" value="HTH_LacI"/>
    <property type="match status" value="1"/>
</dbReference>
<keyword evidence="3" id="KW-0238">DNA-binding</keyword>
<comment type="caution">
    <text evidence="6">The sequence shown here is derived from an EMBL/GenBank/DDBJ whole genome shotgun (WGS) entry which is preliminary data.</text>
</comment>
<dbReference type="PROSITE" id="PS50932">
    <property type="entry name" value="HTH_LACI_2"/>
    <property type="match status" value="1"/>
</dbReference>
<gene>
    <name evidence="6" type="ORF">E3T55_15600</name>
</gene>
<evidence type="ECO:0000256" key="4">
    <source>
        <dbReference type="ARBA" id="ARBA00023163"/>
    </source>
</evidence>
<organism evidence="6 7">
    <name type="scientific">Cryobacterium frigoriphilum</name>
    <dbReference type="NCBI Taxonomy" id="1259150"/>
    <lineage>
        <taxon>Bacteria</taxon>
        <taxon>Bacillati</taxon>
        <taxon>Actinomycetota</taxon>
        <taxon>Actinomycetes</taxon>
        <taxon>Micrococcales</taxon>
        <taxon>Microbacteriaceae</taxon>
        <taxon>Cryobacterium</taxon>
    </lineage>
</organism>
<dbReference type="GO" id="GO:0000976">
    <property type="term" value="F:transcription cis-regulatory region binding"/>
    <property type="evidence" value="ECO:0007669"/>
    <property type="project" value="TreeGrafter"/>
</dbReference>
<dbReference type="Gene3D" id="1.10.260.40">
    <property type="entry name" value="lambda repressor-like DNA-binding domains"/>
    <property type="match status" value="1"/>
</dbReference>
<dbReference type="AlphaFoldDB" id="A0A4R8ZVM3"/>
<dbReference type="Pfam" id="PF00532">
    <property type="entry name" value="Peripla_BP_1"/>
    <property type="match status" value="1"/>
</dbReference>
<dbReference type="OrthoDB" id="37081at2"/>
<evidence type="ECO:0000256" key="3">
    <source>
        <dbReference type="ARBA" id="ARBA00023125"/>
    </source>
</evidence>
<dbReference type="InterPro" id="IPR001761">
    <property type="entry name" value="Peripla_BP/Lac1_sug-bd_dom"/>
</dbReference>
<dbReference type="SUPFAM" id="SSF47413">
    <property type="entry name" value="lambda repressor-like DNA-binding domains"/>
    <property type="match status" value="1"/>
</dbReference>
<dbReference type="SUPFAM" id="SSF53822">
    <property type="entry name" value="Periplasmic binding protein-like I"/>
    <property type="match status" value="1"/>
</dbReference>
<name>A0A4R8ZVM3_9MICO</name>
<dbReference type="Gene3D" id="3.40.50.2300">
    <property type="match status" value="2"/>
</dbReference>
<dbReference type="Pfam" id="PF00356">
    <property type="entry name" value="LacI"/>
    <property type="match status" value="1"/>
</dbReference>
<evidence type="ECO:0000313" key="7">
    <source>
        <dbReference type="Proteomes" id="UP000297447"/>
    </source>
</evidence>
<keyword evidence="1" id="KW-0678">Repressor</keyword>
<reference evidence="6 7" key="1">
    <citation type="submission" date="2019-03" db="EMBL/GenBank/DDBJ databases">
        <title>Genomics of glacier-inhabiting Cryobacterium strains.</title>
        <authorList>
            <person name="Liu Q."/>
            <person name="Xin Y.-H."/>
        </authorList>
    </citation>
    <scope>NUCLEOTIDE SEQUENCE [LARGE SCALE GENOMIC DNA]</scope>
    <source>
        <strain evidence="6 7">Hh14</strain>
    </source>
</reference>
<dbReference type="PANTHER" id="PTHR30146">
    <property type="entry name" value="LACI-RELATED TRANSCRIPTIONAL REPRESSOR"/>
    <property type="match status" value="1"/>
</dbReference>
<protein>
    <submittedName>
        <fullName evidence="6">LacI family transcriptional regulator</fullName>
    </submittedName>
</protein>
<proteinExistence type="predicted"/>
<dbReference type="Proteomes" id="UP000297447">
    <property type="component" value="Unassembled WGS sequence"/>
</dbReference>
<dbReference type="SMART" id="SM00354">
    <property type="entry name" value="HTH_LACI"/>
    <property type="match status" value="1"/>
</dbReference>
<sequence>MDVSTVTIKDVAALAGVSPATASRVLSGNPATSPQARERVAAAVKQLEFQPNAQARSLRSTRTDSIGLLVSDVRNPFFADLAHTVEQSALAAGYVTLLGNANERTDQQDRYLNSLISRRVDGIIVAPQGGDSASIRALIKRRIPTIFVDRVIADIDLPSVTTNSDTGIRQAVAHLAERGHTRIGYIAGPQSISTGRERYSAFTRAIAATGLSADPALIYVGDFQAASGSAAVHALLSLTDAPTAIIAADSLMAVGAVAMLQRLDLRIGEDIALVAFDDIEWFSLLTPALSVITHSVEDMGRIAVQLLLQVIDGQHPQSVVLPSELIIRASSAGAAHATLPPSSRKN</sequence>
<evidence type="ECO:0000256" key="2">
    <source>
        <dbReference type="ARBA" id="ARBA00023015"/>
    </source>
</evidence>
<dbReference type="InterPro" id="IPR000843">
    <property type="entry name" value="HTH_LacI"/>
</dbReference>
<accession>A0A4R8ZVM3</accession>
<feature type="domain" description="HTH lacI-type" evidence="5">
    <location>
        <begin position="6"/>
        <end position="60"/>
    </location>
</feature>
<evidence type="ECO:0000313" key="6">
    <source>
        <dbReference type="EMBL" id="TFD47300.1"/>
    </source>
</evidence>
<keyword evidence="4" id="KW-0804">Transcription</keyword>
<keyword evidence="7" id="KW-1185">Reference proteome</keyword>
<dbReference type="InterPro" id="IPR028082">
    <property type="entry name" value="Peripla_BP_I"/>
</dbReference>
<dbReference type="InterPro" id="IPR010982">
    <property type="entry name" value="Lambda_DNA-bd_dom_sf"/>
</dbReference>
<evidence type="ECO:0000256" key="1">
    <source>
        <dbReference type="ARBA" id="ARBA00022491"/>
    </source>
</evidence>
<dbReference type="PROSITE" id="PS00356">
    <property type="entry name" value="HTH_LACI_1"/>
    <property type="match status" value="1"/>
</dbReference>
<dbReference type="GO" id="GO:0003700">
    <property type="term" value="F:DNA-binding transcription factor activity"/>
    <property type="evidence" value="ECO:0007669"/>
    <property type="project" value="TreeGrafter"/>
</dbReference>
<dbReference type="EMBL" id="SOHE01000065">
    <property type="protein sequence ID" value="TFD47300.1"/>
    <property type="molecule type" value="Genomic_DNA"/>
</dbReference>
<evidence type="ECO:0000259" key="5">
    <source>
        <dbReference type="PROSITE" id="PS50932"/>
    </source>
</evidence>